<protein>
    <submittedName>
        <fullName evidence="3">(pine wood nematode) hypothetical protein</fullName>
    </submittedName>
</protein>
<keyword evidence="2" id="KW-1133">Transmembrane helix</keyword>
<name>A0A1I7SN79_BURXY</name>
<evidence type="ECO:0000313" key="3">
    <source>
        <dbReference type="EMBL" id="CAD5231332.1"/>
    </source>
</evidence>
<feature type="transmembrane region" description="Helical" evidence="2">
    <location>
        <begin position="6"/>
        <end position="24"/>
    </location>
</feature>
<dbReference type="Proteomes" id="UP000659654">
    <property type="component" value="Unassembled WGS sequence"/>
</dbReference>
<keyword evidence="2" id="KW-0812">Transmembrane</keyword>
<evidence type="ECO:0000313" key="4">
    <source>
        <dbReference type="EMBL" id="CAG9122462.1"/>
    </source>
</evidence>
<dbReference type="Proteomes" id="UP000095284">
    <property type="component" value="Unplaced"/>
</dbReference>
<evidence type="ECO:0000313" key="6">
    <source>
        <dbReference type="Proteomes" id="UP000659654"/>
    </source>
</evidence>
<evidence type="ECO:0000313" key="7">
    <source>
        <dbReference type="WBParaSite" id="BXY_1217100.1"/>
    </source>
</evidence>
<keyword evidence="6" id="KW-1185">Reference proteome</keyword>
<sequence>MLFPYPLEMLYSIGILVIVWLVLLSRENRMLFPEAVYLQDLPEQKQKRAYVRRKVEPSDPAPANTADAVQKFVRSEPFAEPPVIGHFNPRPLTPSRAVTMQTQTTPYNLRSSRKLPHSSLPDYGLKNRQVPTRQVIFAEAVEDEGM</sequence>
<dbReference type="OrthoDB" id="10531628at2759"/>
<dbReference type="EMBL" id="CAJFDI010000005">
    <property type="protein sequence ID" value="CAD5231332.1"/>
    <property type="molecule type" value="Genomic_DNA"/>
</dbReference>
<gene>
    <name evidence="3" type="ORF">BXYJ_LOCUS11428</name>
</gene>
<dbReference type="AlphaFoldDB" id="A0A1I7SN79"/>
<dbReference type="WBParaSite" id="BXY_1217100.1">
    <property type="protein sequence ID" value="BXY_1217100.1"/>
    <property type="gene ID" value="BXY_1217100"/>
</dbReference>
<organism evidence="5 8">
    <name type="scientific">Bursaphelenchus xylophilus</name>
    <name type="common">Pinewood nematode worm</name>
    <name type="synonym">Aphelenchoides xylophilus</name>
    <dbReference type="NCBI Taxonomy" id="6326"/>
    <lineage>
        <taxon>Eukaryota</taxon>
        <taxon>Metazoa</taxon>
        <taxon>Ecdysozoa</taxon>
        <taxon>Nematoda</taxon>
        <taxon>Chromadorea</taxon>
        <taxon>Rhabditida</taxon>
        <taxon>Tylenchina</taxon>
        <taxon>Tylenchomorpha</taxon>
        <taxon>Aphelenchoidea</taxon>
        <taxon>Aphelenchoididae</taxon>
        <taxon>Bursaphelenchus</taxon>
    </lineage>
</organism>
<evidence type="ECO:0000313" key="5">
    <source>
        <dbReference type="Proteomes" id="UP000095284"/>
    </source>
</evidence>
<dbReference type="WBParaSite" id="BXY_1451700.1">
    <property type="protein sequence ID" value="BXY_1451700.1"/>
    <property type="gene ID" value="BXY_1451700"/>
</dbReference>
<evidence type="ECO:0000256" key="2">
    <source>
        <dbReference type="SAM" id="Phobius"/>
    </source>
</evidence>
<reference evidence="7 8" key="1">
    <citation type="submission" date="2016-11" db="UniProtKB">
        <authorList>
            <consortium name="WormBaseParasite"/>
        </authorList>
    </citation>
    <scope>IDENTIFICATION</scope>
</reference>
<proteinExistence type="predicted"/>
<reference evidence="4" key="2">
    <citation type="submission" date="2020-08" db="EMBL/GenBank/DDBJ databases">
        <authorList>
            <person name="Kikuchi T."/>
        </authorList>
    </citation>
    <scope>NUCLEOTIDE SEQUENCE</scope>
    <source>
        <strain evidence="3">Ka4C1</strain>
    </source>
</reference>
<accession>A0A1I7SN79</accession>
<evidence type="ECO:0000256" key="1">
    <source>
        <dbReference type="SAM" id="MobiDB-lite"/>
    </source>
</evidence>
<dbReference type="EMBL" id="CAJFCV020000005">
    <property type="protein sequence ID" value="CAG9122462.1"/>
    <property type="molecule type" value="Genomic_DNA"/>
</dbReference>
<feature type="region of interest" description="Disordered" evidence="1">
    <location>
        <begin position="104"/>
        <end position="125"/>
    </location>
</feature>
<dbReference type="Proteomes" id="UP000582659">
    <property type="component" value="Unassembled WGS sequence"/>
</dbReference>
<keyword evidence="2" id="KW-0472">Membrane</keyword>
<evidence type="ECO:0000313" key="8">
    <source>
        <dbReference type="WBParaSite" id="BXY_1451700.1"/>
    </source>
</evidence>